<dbReference type="EMBL" id="CP059662">
    <property type="protein sequence ID" value="QRW20254.1"/>
    <property type="molecule type" value="Genomic_DNA"/>
</dbReference>
<protein>
    <submittedName>
        <fullName evidence="12">COBW/P47K family protein</fullName>
    </submittedName>
    <submittedName>
        <fullName evidence="11">Cobalamin synthesis protein cobW C-terminal domain</fullName>
    </submittedName>
</protein>
<evidence type="ECO:0000256" key="3">
    <source>
        <dbReference type="ARBA" id="ARBA00022833"/>
    </source>
</evidence>
<reference evidence="12" key="1">
    <citation type="submission" date="2020-05" db="EMBL/GenBank/DDBJ databases">
        <title>Evolutionary and genomic comparisons of hybrid uninucleate and nonhybrid Rhizoctonia fungi.</title>
        <authorList>
            <person name="Li C."/>
            <person name="Chen X."/>
        </authorList>
    </citation>
    <scope>NUCLEOTIDE SEQUENCE</scope>
    <source>
        <strain evidence="12">AG-1 IA</strain>
    </source>
</reference>
<dbReference type="Gene3D" id="3.40.50.300">
    <property type="entry name" value="P-loop containing nucleotide triphosphate hydrolases"/>
    <property type="match status" value="1"/>
</dbReference>
<name>A0A8H3H7W8_9AGAM</name>
<dbReference type="InterPro" id="IPR036627">
    <property type="entry name" value="CobW-likC_sf"/>
</dbReference>
<evidence type="ECO:0000256" key="6">
    <source>
        <dbReference type="ARBA" id="ARBA00034320"/>
    </source>
</evidence>
<evidence type="ECO:0000256" key="2">
    <source>
        <dbReference type="ARBA" id="ARBA00022801"/>
    </source>
</evidence>
<evidence type="ECO:0000313" key="12">
    <source>
        <dbReference type="EMBL" id="QRW20254.1"/>
    </source>
</evidence>
<dbReference type="InterPro" id="IPR027417">
    <property type="entry name" value="P-loop_NTPase"/>
</dbReference>
<keyword evidence="5" id="KW-0143">Chaperone</keyword>
<dbReference type="Proteomes" id="UP000650533">
    <property type="component" value="Chromosome 5"/>
</dbReference>
<keyword evidence="1" id="KW-0547">Nucleotide-binding</keyword>
<dbReference type="InterPro" id="IPR051316">
    <property type="entry name" value="Zinc-reg_GTPase_activator"/>
</dbReference>
<reference evidence="10" key="3">
    <citation type="submission" date="2021-01" db="EMBL/GenBank/DDBJ databases">
        <authorList>
            <person name="Kaushik A."/>
        </authorList>
    </citation>
    <scope>NUCLEOTIDE SEQUENCE</scope>
    <source>
        <strain evidence="10">AG1-1A</strain>
    </source>
</reference>
<dbReference type="CDD" id="cd03112">
    <property type="entry name" value="CobW-like"/>
    <property type="match status" value="1"/>
</dbReference>
<evidence type="ECO:0000313" key="13">
    <source>
        <dbReference type="Proteomes" id="UP000663840"/>
    </source>
</evidence>
<dbReference type="Proteomes" id="UP000663840">
    <property type="component" value="Unassembled WGS sequence"/>
</dbReference>
<dbReference type="PANTHER" id="PTHR13748">
    <property type="entry name" value="COBW-RELATED"/>
    <property type="match status" value="1"/>
</dbReference>
<evidence type="ECO:0000259" key="8">
    <source>
        <dbReference type="Pfam" id="PF02492"/>
    </source>
</evidence>
<keyword evidence="3" id="KW-0862">Zinc</keyword>
<proteinExistence type="inferred from homology"/>
<evidence type="ECO:0000256" key="1">
    <source>
        <dbReference type="ARBA" id="ARBA00022741"/>
    </source>
</evidence>
<dbReference type="PANTHER" id="PTHR13748:SF31">
    <property type="entry name" value="ZINC-REGULATED GTPASE METALLOPROTEIN ACTIVATOR 1A-RELATED"/>
    <property type="match status" value="1"/>
</dbReference>
<accession>A0A8H3H7W8</accession>
<dbReference type="Pfam" id="PF02492">
    <property type="entry name" value="cobW"/>
    <property type="match status" value="1"/>
</dbReference>
<evidence type="ECO:0000256" key="5">
    <source>
        <dbReference type="ARBA" id="ARBA00023186"/>
    </source>
</evidence>
<reference evidence="11" key="2">
    <citation type="submission" date="2020-09" db="EMBL/GenBank/DDBJ databases">
        <title>Comparative genome analyses of four rice-infecting Rhizoctonia solani isolates reveal extensive enrichment of homogalacturonan modification genes.</title>
        <authorList>
            <person name="Lee D.-Y."/>
            <person name="Jeon J."/>
            <person name="Kim K.-T."/>
            <person name="Cheong K."/>
            <person name="Song H."/>
            <person name="Choi G."/>
            <person name="Ko J."/>
            <person name="Opiyo S.O."/>
            <person name="Zuo S."/>
            <person name="Madhav S."/>
            <person name="Lee Y.-H."/>
            <person name="Wang G.-L."/>
        </authorList>
    </citation>
    <scope>NUCLEOTIDE SEQUENCE</scope>
    <source>
        <strain evidence="11">AG1-IA YN-7</strain>
    </source>
</reference>
<evidence type="ECO:0000256" key="7">
    <source>
        <dbReference type="ARBA" id="ARBA00049117"/>
    </source>
</evidence>
<dbReference type="InterPro" id="IPR003495">
    <property type="entry name" value="CobW/HypB/UreG_nucleotide-bd"/>
</dbReference>
<dbReference type="InterPro" id="IPR011629">
    <property type="entry name" value="CobW-like_C"/>
</dbReference>
<evidence type="ECO:0000259" key="9">
    <source>
        <dbReference type="Pfam" id="PF07683"/>
    </source>
</evidence>
<dbReference type="GO" id="GO:0005737">
    <property type="term" value="C:cytoplasm"/>
    <property type="evidence" value="ECO:0007669"/>
    <property type="project" value="TreeGrafter"/>
</dbReference>
<dbReference type="EMBL" id="JACYCC010000021">
    <property type="protein sequence ID" value="KAF8685686.1"/>
    <property type="molecule type" value="Genomic_DNA"/>
</dbReference>
<dbReference type="Pfam" id="PF07683">
    <property type="entry name" value="CobW_C"/>
    <property type="match status" value="1"/>
</dbReference>
<dbReference type="GO" id="GO:0016787">
    <property type="term" value="F:hydrolase activity"/>
    <property type="evidence" value="ECO:0007669"/>
    <property type="project" value="UniProtKB-KW"/>
</dbReference>
<organism evidence="10 13">
    <name type="scientific">Rhizoctonia solani</name>
    <dbReference type="NCBI Taxonomy" id="456999"/>
    <lineage>
        <taxon>Eukaryota</taxon>
        <taxon>Fungi</taxon>
        <taxon>Dikarya</taxon>
        <taxon>Basidiomycota</taxon>
        <taxon>Agaricomycotina</taxon>
        <taxon>Agaricomycetes</taxon>
        <taxon>Cantharellales</taxon>
        <taxon>Ceratobasidiaceae</taxon>
        <taxon>Rhizoctonia</taxon>
    </lineage>
</organism>
<comment type="catalytic activity">
    <reaction evidence="7">
        <text>GTP + H2O = GDP + phosphate + H(+)</text>
        <dbReference type="Rhea" id="RHEA:19669"/>
        <dbReference type="ChEBI" id="CHEBI:15377"/>
        <dbReference type="ChEBI" id="CHEBI:15378"/>
        <dbReference type="ChEBI" id="CHEBI:37565"/>
        <dbReference type="ChEBI" id="CHEBI:43474"/>
        <dbReference type="ChEBI" id="CHEBI:58189"/>
    </reaction>
    <physiologicalReaction direction="left-to-right" evidence="7">
        <dbReference type="Rhea" id="RHEA:19670"/>
    </physiologicalReaction>
</comment>
<dbReference type="Gene3D" id="3.30.1220.10">
    <property type="entry name" value="CobW-like, C-terminal domain"/>
    <property type="match status" value="1"/>
</dbReference>
<keyword evidence="2" id="KW-0378">Hydrolase</keyword>
<comment type="similarity">
    <text evidence="6">Belongs to the SIMIBI class G3E GTPase family. ZNG1 subfamily.</text>
</comment>
<dbReference type="GO" id="GO:0005525">
    <property type="term" value="F:GTP binding"/>
    <property type="evidence" value="ECO:0007669"/>
    <property type="project" value="UniProtKB-KW"/>
</dbReference>
<dbReference type="EMBL" id="CAJMWR010004261">
    <property type="protein sequence ID" value="CAE6491683.1"/>
    <property type="molecule type" value="Genomic_DNA"/>
</dbReference>
<dbReference type="Proteomes" id="UP000650582">
    <property type="component" value="Unassembled WGS sequence"/>
</dbReference>
<keyword evidence="4" id="KW-0342">GTP-binding</keyword>
<feature type="domain" description="CobW C-terminal" evidence="9">
    <location>
        <begin position="288"/>
        <end position="362"/>
    </location>
</feature>
<dbReference type="SUPFAM" id="SSF52540">
    <property type="entry name" value="P-loop containing nucleoside triphosphate hydrolases"/>
    <property type="match status" value="1"/>
</dbReference>
<feature type="domain" description="CobW/HypB/UreG nucleotide-binding" evidence="8">
    <location>
        <begin position="31"/>
        <end position="220"/>
    </location>
</feature>
<sequence length="374" mass="40706">MDSDDEAPALILHEDISNDKESKPKQAIKVPLTIITGFLGSGKSTFLKYVLTEKHGYRIAIIMNEFGDTADIEGRAISVSSPDEPASLATEFLELANGCLCCSVKDSGAAAIENLMRKQGAFDYIMLETTGLADPGPIAAMFWQNEDFSEDIALDGVVCVVDGVFGLKELTSENRLASRRQIALADVLLVNKMDLASSNGGDIQELEQQIRALNPTAPLIQTTHGRVDLSKVLNTGAYNSFKAGNDQKLDVHAHADDHTHDGDDCHQHDIESISSVQVAIPALSETQLAKLDEWIRLVLWEKLIPDVEVLRCKGIYHTENGKSYILQGVQTLYDVTELPESDSDIGSGKGKVVLIGRGLSKNITNNLQEYLGVL</sequence>
<dbReference type="AlphaFoldDB" id="A0A8H3H7W8"/>
<evidence type="ECO:0000313" key="11">
    <source>
        <dbReference type="EMBL" id="KAF8685686.1"/>
    </source>
</evidence>
<dbReference type="SUPFAM" id="SSF90002">
    <property type="entry name" value="Hypothetical protein YjiA, C-terminal domain"/>
    <property type="match status" value="1"/>
</dbReference>
<gene>
    <name evidence="10" type="ORF">RDB_LOCUS149070</name>
    <name evidence="12" type="ORF">RhiXN_09229</name>
    <name evidence="11" type="ORF">RHS04_00616</name>
</gene>
<evidence type="ECO:0000313" key="10">
    <source>
        <dbReference type="EMBL" id="CAE6491683.1"/>
    </source>
</evidence>
<evidence type="ECO:0000256" key="4">
    <source>
        <dbReference type="ARBA" id="ARBA00023134"/>
    </source>
</evidence>